<reference evidence="1 2" key="1">
    <citation type="journal article" date="2016" name="Nat. Commun.">
        <title>Thousands of microbial genomes shed light on interconnected biogeochemical processes in an aquifer system.</title>
        <authorList>
            <person name="Anantharaman K."/>
            <person name="Brown C.T."/>
            <person name="Hug L.A."/>
            <person name="Sharon I."/>
            <person name="Castelle C.J."/>
            <person name="Probst A.J."/>
            <person name="Thomas B.C."/>
            <person name="Singh A."/>
            <person name="Wilkins M.J."/>
            <person name="Karaoz U."/>
            <person name="Brodie E.L."/>
            <person name="Williams K.H."/>
            <person name="Hubbard S.S."/>
            <person name="Banfield J.F."/>
        </authorList>
    </citation>
    <scope>NUCLEOTIDE SEQUENCE [LARGE SCALE GENOMIC DNA]</scope>
    <source>
        <strain evidence="2">RBG_16_55_9</strain>
    </source>
</reference>
<organism evidence="1 2">
    <name type="scientific">Fraserbacteria sp. (strain RBG_16_55_9)</name>
    <dbReference type="NCBI Taxonomy" id="1817864"/>
    <lineage>
        <taxon>Bacteria</taxon>
        <taxon>Candidatus Fraseribacteriota</taxon>
    </lineage>
</organism>
<dbReference type="Pfam" id="PF15781">
    <property type="entry name" value="ParE-like_toxin"/>
    <property type="match status" value="1"/>
</dbReference>
<dbReference type="AlphaFoldDB" id="A0A1F5UP03"/>
<accession>A0A1F5UP03</accession>
<dbReference type="Proteomes" id="UP000179157">
    <property type="component" value="Unassembled WGS sequence"/>
</dbReference>
<name>A0A1F5UP03_FRAXR</name>
<evidence type="ECO:0000313" key="2">
    <source>
        <dbReference type="Proteomes" id="UP000179157"/>
    </source>
</evidence>
<protein>
    <recommendedName>
        <fullName evidence="3">Addiction module toxin RelE</fullName>
    </recommendedName>
</protein>
<evidence type="ECO:0000313" key="1">
    <source>
        <dbReference type="EMBL" id="OGF52876.1"/>
    </source>
</evidence>
<dbReference type="SUPFAM" id="SSF143011">
    <property type="entry name" value="RelE-like"/>
    <property type="match status" value="1"/>
</dbReference>
<sequence>MPYKQLAYSKYNSTKKKLPGALRVELGHQEDVVAENPMQGEAKKGDLQGIWVRKFRFLQEEYLLAYEIDKQQKAVIFLAIGGHENFYRELKRYLKS</sequence>
<comment type="caution">
    <text evidence="1">The sequence shown here is derived from an EMBL/GenBank/DDBJ whole genome shotgun (WGS) entry which is preliminary data.</text>
</comment>
<dbReference type="InterPro" id="IPR031552">
    <property type="entry name" value="ParE-like_toxin"/>
</dbReference>
<dbReference type="EMBL" id="MFGX01000125">
    <property type="protein sequence ID" value="OGF52876.1"/>
    <property type="molecule type" value="Genomic_DNA"/>
</dbReference>
<dbReference type="STRING" id="1817864.A2Z21_04250"/>
<evidence type="ECO:0008006" key="3">
    <source>
        <dbReference type="Google" id="ProtNLM"/>
    </source>
</evidence>
<proteinExistence type="predicted"/>
<dbReference type="InterPro" id="IPR035093">
    <property type="entry name" value="RelE/ParE_toxin_dom_sf"/>
</dbReference>
<gene>
    <name evidence="1" type="ORF">A2Z21_04250</name>
</gene>
<dbReference type="Gene3D" id="3.30.2310.20">
    <property type="entry name" value="RelE-like"/>
    <property type="match status" value="1"/>
</dbReference>